<evidence type="ECO:0000313" key="6">
    <source>
        <dbReference type="Proteomes" id="UP001153069"/>
    </source>
</evidence>
<dbReference type="AlphaFoldDB" id="A0A9N8EGG4"/>
<evidence type="ECO:0000256" key="1">
    <source>
        <dbReference type="ARBA" id="ARBA00022448"/>
    </source>
</evidence>
<accession>A0A9N8EGG4</accession>
<proteinExistence type="predicted"/>
<evidence type="ECO:0000256" key="2">
    <source>
        <dbReference type="ARBA" id="ARBA00022617"/>
    </source>
</evidence>
<sequence>MPKEQVHLHWASTNKQQPCFCNPEIYLNVTKLKATPETIAAIFGVKEPETIELKERENGKIIALEEGEQPVWQLEPDCHYDVHVAGCKDSLAPAVPINQIFSLFPGDTDDEKSDNIQKLSENFYGKIWNDKETPKEFQDRFISLTSSASIQAFRQYDWFHEVFGGPSMMGSSNPRKSILLPKVMAKHTSSRMTREYAITWLEIMDKSVNEEFPNEETLQAALKLYWIHFFGWFPYSDEDRREFRRIVWK</sequence>
<organism evidence="5 6">
    <name type="scientific">Seminavis robusta</name>
    <dbReference type="NCBI Taxonomy" id="568900"/>
    <lineage>
        <taxon>Eukaryota</taxon>
        <taxon>Sar</taxon>
        <taxon>Stramenopiles</taxon>
        <taxon>Ochrophyta</taxon>
        <taxon>Bacillariophyta</taxon>
        <taxon>Bacillariophyceae</taxon>
        <taxon>Bacillariophycidae</taxon>
        <taxon>Naviculales</taxon>
        <taxon>Naviculaceae</taxon>
        <taxon>Seminavis</taxon>
    </lineage>
</organism>
<dbReference type="EMBL" id="CAICTM010000907">
    <property type="protein sequence ID" value="CAB9518134.1"/>
    <property type="molecule type" value="Genomic_DNA"/>
</dbReference>
<name>A0A9N8EGG4_9STRA</name>
<dbReference type="InterPro" id="IPR012292">
    <property type="entry name" value="Globin/Proto"/>
</dbReference>
<protein>
    <submittedName>
        <fullName evidence="5">Uncharacterized protein</fullName>
    </submittedName>
</protein>
<evidence type="ECO:0000256" key="3">
    <source>
        <dbReference type="ARBA" id="ARBA00022723"/>
    </source>
</evidence>
<dbReference type="Proteomes" id="UP001153069">
    <property type="component" value="Unassembled WGS sequence"/>
</dbReference>
<dbReference type="GO" id="GO:0046872">
    <property type="term" value="F:metal ion binding"/>
    <property type="evidence" value="ECO:0007669"/>
    <property type="project" value="UniProtKB-KW"/>
</dbReference>
<dbReference type="Gene3D" id="1.10.490.10">
    <property type="entry name" value="Globins"/>
    <property type="match status" value="1"/>
</dbReference>
<keyword evidence="3" id="KW-0479">Metal-binding</keyword>
<dbReference type="Pfam" id="PF01152">
    <property type="entry name" value="Bac_globin"/>
    <property type="match status" value="1"/>
</dbReference>
<gene>
    <name evidence="5" type="ORF">SEMRO_909_G218940.1</name>
</gene>
<dbReference type="InterPro" id="IPR009050">
    <property type="entry name" value="Globin-like_sf"/>
</dbReference>
<keyword evidence="2" id="KW-0349">Heme</keyword>
<dbReference type="SUPFAM" id="SSF46458">
    <property type="entry name" value="Globin-like"/>
    <property type="match status" value="1"/>
</dbReference>
<keyword evidence="6" id="KW-1185">Reference proteome</keyword>
<keyword evidence="4" id="KW-0408">Iron</keyword>
<dbReference type="GO" id="GO:0019825">
    <property type="term" value="F:oxygen binding"/>
    <property type="evidence" value="ECO:0007669"/>
    <property type="project" value="InterPro"/>
</dbReference>
<evidence type="ECO:0000256" key="4">
    <source>
        <dbReference type="ARBA" id="ARBA00023004"/>
    </source>
</evidence>
<dbReference type="GO" id="GO:0020037">
    <property type="term" value="F:heme binding"/>
    <property type="evidence" value="ECO:0007669"/>
    <property type="project" value="InterPro"/>
</dbReference>
<dbReference type="InterPro" id="IPR001486">
    <property type="entry name" value="Hemoglobin_trunc"/>
</dbReference>
<reference evidence="5" key="1">
    <citation type="submission" date="2020-06" db="EMBL/GenBank/DDBJ databases">
        <authorList>
            <consortium name="Plant Systems Biology data submission"/>
        </authorList>
    </citation>
    <scope>NUCLEOTIDE SEQUENCE</scope>
    <source>
        <strain evidence="5">D6</strain>
    </source>
</reference>
<comment type="caution">
    <text evidence="5">The sequence shown here is derived from an EMBL/GenBank/DDBJ whole genome shotgun (WGS) entry which is preliminary data.</text>
</comment>
<keyword evidence="1" id="KW-0813">Transport</keyword>
<dbReference type="OrthoDB" id="49957at2759"/>
<evidence type="ECO:0000313" key="5">
    <source>
        <dbReference type="EMBL" id="CAB9518134.1"/>
    </source>
</evidence>